<dbReference type="EMBL" id="JBAWSX010000008">
    <property type="protein sequence ID" value="MEI4802519.1"/>
    <property type="molecule type" value="Genomic_DNA"/>
</dbReference>
<keyword evidence="2" id="KW-1185">Reference proteome</keyword>
<sequence>MTKQLKKKKFEVLPDETIAQCLERMEKEGYAPSRRMEEPIFHEVKRDGKTVVEPCGRKIIFEGKIKTV</sequence>
<comment type="caution">
    <text evidence="1">The sequence shown here is derived from an EMBL/GenBank/DDBJ whole genome shotgun (WGS) entry which is preliminary data.</text>
</comment>
<reference evidence="1 2" key="1">
    <citation type="submission" date="2024-01" db="EMBL/GenBank/DDBJ databases">
        <title>Seven novel Bacillus-like species.</title>
        <authorList>
            <person name="Liu G."/>
        </authorList>
    </citation>
    <scope>NUCLEOTIDE SEQUENCE [LARGE SCALE GENOMIC DNA]</scope>
    <source>
        <strain evidence="1 2">FJAT-51639</strain>
    </source>
</reference>
<evidence type="ECO:0000313" key="2">
    <source>
        <dbReference type="Proteomes" id="UP001372526"/>
    </source>
</evidence>
<dbReference type="RefSeq" id="WP_090917069.1">
    <property type="nucleotide sequence ID" value="NZ_JBAWSX010000008.1"/>
</dbReference>
<accession>A0ABU8FKP3</accession>
<protein>
    <submittedName>
        <fullName evidence="1">NETI motif-containing protein</fullName>
    </submittedName>
</protein>
<dbReference type="Pfam" id="PF14044">
    <property type="entry name" value="NETI"/>
    <property type="match status" value="1"/>
</dbReference>
<name>A0ABU8FKP3_9BACI</name>
<organism evidence="1 2">
    <name type="scientific">Bacillus bruguierae</name>
    <dbReference type="NCBI Taxonomy" id="3127667"/>
    <lineage>
        <taxon>Bacteria</taxon>
        <taxon>Bacillati</taxon>
        <taxon>Bacillota</taxon>
        <taxon>Bacilli</taxon>
        <taxon>Bacillales</taxon>
        <taxon>Bacillaceae</taxon>
        <taxon>Bacillus</taxon>
    </lineage>
</organism>
<proteinExistence type="predicted"/>
<gene>
    <name evidence="1" type="ORF">WAZ07_14560</name>
</gene>
<dbReference type="InterPro" id="IPR025930">
    <property type="entry name" value="NETI"/>
</dbReference>
<evidence type="ECO:0000313" key="1">
    <source>
        <dbReference type="EMBL" id="MEI4802519.1"/>
    </source>
</evidence>
<dbReference type="Proteomes" id="UP001372526">
    <property type="component" value="Unassembled WGS sequence"/>
</dbReference>